<keyword evidence="2" id="KW-1185">Reference proteome</keyword>
<gene>
    <name evidence="1" type="ORF">HPB50_010821</name>
</gene>
<reference evidence="1" key="1">
    <citation type="submission" date="2020-05" db="EMBL/GenBank/DDBJ databases">
        <title>Large-scale comparative analyses of tick genomes elucidate their genetic diversity and vector capacities.</title>
        <authorList>
            <person name="Jia N."/>
            <person name="Wang J."/>
            <person name="Shi W."/>
            <person name="Du L."/>
            <person name="Sun Y."/>
            <person name="Zhan W."/>
            <person name="Jiang J."/>
            <person name="Wang Q."/>
            <person name="Zhang B."/>
            <person name="Ji P."/>
            <person name="Sakyi L.B."/>
            <person name="Cui X."/>
            <person name="Yuan T."/>
            <person name="Jiang B."/>
            <person name="Yang W."/>
            <person name="Lam T.T.-Y."/>
            <person name="Chang Q."/>
            <person name="Ding S."/>
            <person name="Wang X."/>
            <person name="Zhu J."/>
            <person name="Ruan X."/>
            <person name="Zhao L."/>
            <person name="Wei J."/>
            <person name="Que T."/>
            <person name="Du C."/>
            <person name="Cheng J."/>
            <person name="Dai P."/>
            <person name="Han X."/>
            <person name="Huang E."/>
            <person name="Gao Y."/>
            <person name="Liu J."/>
            <person name="Shao H."/>
            <person name="Ye R."/>
            <person name="Li L."/>
            <person name="Wei W."/>
            <person name="Wang X."/>
            <person name="Wang C."/>
            <person name="Yang T."/>
            <person name="Huo Q."/>
            <person name="Li W."/>
            <person name="Guo W."/>
            <person name="Chen H."/>
            <person name="Zhou L."/>
            <person name="Ni X."/>
            <person name="Tian J."/>
            <person name="Zhou Y."/>
            <person name="Sheng Y."/>
            <person name="Liu T."/>
            <person name="Pan Y."/>
            <person name="Xia L."/>
            <person name="Li J."/>
            <person name="Zhao F."/>
            <person name="Cao W."/>
        </authorList>
    </citation>
    <scope>NUCLEOTIDE SEQUENCE</scope>
    <source>
        <strain evidence="1">Hyas-2018</strain>
    </source>
</reference>
<comment type="caution">
    <text evidence="1">The sequence shown here is derived from an EMBL/GenBank/DDBJ whole genome shotgun (WGS) entry which is preliminary data.</text>
</comment>
<dbReference type="Proteomes" id="UP000821845">
    <property type="component" value="Chromosome 10"/>
</dbReference>
<evidence type="ECO:0000313" key="1">
    <source>
        <dbReference type="EMBL" id="KAH6942840.1"/>
    </source>
</evidence>
<protein>
    <submittedName>
        <fullName evidence="1">Uncharacterized protein</fullName>
    </submittedName>
</protein>
<proteinExistence type="predicted"/>
<sequence length="119" mass="12896">MVAMEATFAIGVTERKSQDAVPRISHVSPGRNTIVDCDRASIPAASSDSDLPRVPRTCHVVLPTLPSARDRTLPPTTTPLSSAVPRESASQVRGQMDGATFPRLRKVRASDYKRQDVIT</sequence>
<dbReference type="EMBL" id="CM023490">
    <property type="protein sequence ID" value="KAH6942840.1"/>
    <property type="molecule type" value="Genomic_DNA"/>
</dbReference>
<organism evidence="1 2">
    <name type="scientific">Hyalomma asiaticum</name>
    <name type="common">Tick</name>
    <dbReference type="NCBI Taxonomy" id="266040"/>
    <lineage>
        <taxon>Eukaryota</taxon>
        <taxon>Metazoa</taxon>
        <taxon>Ecdysozoa</taxon>
        <taxon>Arthropoda</taxon>
        <taxon>Chelicerata</taxon>
        <taxon>Arachnida</taxon>
        <taxon>Acari</taxon>
        <taxon>Parasitiformes</taxon>
        <taxon>Ixodida</taxon>
        <taxon>Ixodoidea</taxon>
        <taxon>Ixodidae</taxon>
        <taxon>Hyalomminae</taxon>
        <taxon>Hyalomma</taxon>
    </lineage>
</organism>
<evidence type="ECO:0000313" key="2">
    <source>
        <dbReference type="Proteomes" id="UP000821845"/>
    </source>
</evidence>
<accession>A0ACB7T7L9</accession>
<name>A0ACB7T7L9_HYAAI</name>